<proteinExistence type="predicted"/>
<accession>A0A5B7G3E2</accession>
<sequence>MESPFAPDFPHSVAFESRCLPALPPQQSDGERRWTCGQGVEGVEGGLLVEYSCRPAKGHGSSDTTTTTTATATDKTKQITLLLGAKSEHYTDTPEVSQL</sequence>
<comment type="caution">
    <text evidence="1">The sequence shown here is derived from an EMBL/GenBank/DDBJ whole genome shotgun (WGS) entry which is preliminary data.</text>
</comment>
<protein>
    <submittedName>
        <fullName evidence="1">Uncharacterized protein</fullName>
    </submittedName>
</protein>
<keyword evidence="2" id="KW-1185">Reference proteome</keyword>
<name>A0A5B7G3E2_PORTR</name>
<gene>
    <name evidence="1" type="ORF">E2C01_044830</name>
</gene>
<dbReference type="EMBL" id="VSRR010009868">
    <property type="protein sequence ID" value="MPC50994.1"/>
    <property type="molecule type" value="Genomic_DNA"/>
</dbReference>
<dbReference type="AlphaFoldDB" id="A0A5B7G3E2"/>
<organism evidence="1 2">
    <name type="scientific">Portunus trituberculatus</name>
    <name type="common">Swimming crab</name>
    <name type="synonym">Neptunus trituberculatus</name>
    <dbReference type="NCBI Taxonomy" id="210409"/>
    <lineage>
        <taxon>Eukaryota</taxon>
        <taxon>Metazoa</taxon>
        <taxon>Ecdysozoa</taxon>
        <taxon>Arthropoda</taxon>
        <taxon>Crustacea</taxon>
        <taxon>Multicrustacea</taxon>
        <taxon>Malacostraca</taxon>
        <taxon>Eumalacostraca</taxon>
        <taxon>Eucarida</taxon>
        <taxon>Decapoda</taxon>
        <taxon>Pleocyemata</taxon>
        <taxon>Brachyura</taxon>
        <taxon>Eubrachyura</taxon>
        <taxon>Portunoidea</taxon>
        <taxon>Portunidae</taxon>
        <taxon>Portuninae</taxon>
        <taxon>Portunus</taxon>
    </lineage>
</organism>
<dbReference type="Proteomes" id="UP000324222">
    <property type="component" value="Unassembled WGS sequence"/>
</dbReference>
<reference evidence="1 2" key="1">
    <citation type="submission" date="2019-05" db="EMBL/GenBank/DDBJ databases">
        <title>Another draft genome of Portunus trituberculatus and its Hox gene families provides insights of decapod evolution.</title>
        <authorList>
            <person name="Jeong J.-H."/>
            <person name="Song I."/>
            <person name="Kim S."/>
            <person name="Choi T."/>
            <person name="Kim D."/>
            <person name="Ryu S."/>
            <person name="Kim W."/>
        </authorList>
    </citation>
    <scope>NUCLEOTIDE SEQUENCE [LARGE SCALE GENOMIC DNA]</scope>
    <source>
        <tissue evidence="1">Muscle</tissue>
    </source>
</reference>
<evidence type="ECO:0000313" key="2">
    <source>
        <dbReference type="Proteomes" id="UP000324222"/>
    </source>
</evidence>
<evidence type="ECO:0000313" key="1">
    <source>
        <dbReference type="EMBL" id="MPC50994.1"/>
    </source>
</evidence>